<comment type="caution">
    <text evidence="1">The sequence shown here is derived from an EMBL/GenBank/DDBJ whole genome shotgun (WGS) entry which is preliminary data.</text>
</comment>
<proteinExistence type="predicted"/>
<dbReference type="EMBL" id="JAVDTH010000003">
    <property type="protein sequence ID" value="MDR6711241.1"/>
    <property type="molecule type" value="Genomic_DNA"/>
</dbReference>
<organism evidence="1 2">
    <name type="scientific">Pseudomonas hunanensis</name>
    <dbReference type="NCBI Taxonomy" id="1247546"/>
    <lineage>
        <taxon>Bacteria</taxon>
        <taxon>Pseudomonadati</taxon>
        <taxon>Pseudomonadota</taxon>
        <taxon>Gammaproteobacteria</taxon>
        <taxon>Pseudomonadales</taxon>
        <taxon>Pseudomonadaceae</taxon>
        <taxon>Pseudomonas</taxon>
    </lineage>
</organism>
<reference evidence="1" key="1">
    <citation type="submission" date="2023-07" db="EMBL/GenBank/DDBJ databases">
        <title>Sorghum-associated microbial communities from plants grown in Nebraska, USA.</title>
        <authorList>
            <person name="Schachtman D."/>
        </authorList>
    </citation>
    <scope>NUCLEOTIDE SEQUENCE</scope>
    <source>
        <strain evidence="1">BE56</strain>
    </source>
</reference>
<evidence type="ECO:0000313" key="1">
    <source>
        <dbReference type="EMBL" id="MDR6711241.1"/>
    </source>
</evidence>
<name>A0ACC6JYP8_9PSED</name>
<protein>
    <submittedName>
        <fullName evidence="1">Entry exclusion lipoprotein TrbK</fullName>
    </submittedName>
</protein>
<keyword evidence="1" id="KW-0449">Lipoprotein</keyword>
<evidence type="ECO:0000313" key="2">
    <source>
        <dbReference type="Proteomes" id="UP001259587"/>
    </source>
</evidence>
<gene>
    <name evidence="1" type="ORF">J2W83_000831</name>
</gene>
<sequence length="56" mass="6259">MLRKTLLLIATATLLAACGNDSANYTVTDEHCQPQHWKTLPDNADREALVEKCMSR</sequence>
<dbReference type="Proteomes" id="UP001259587">
    <property type="component" value="Unassembled WGS sequence"/>
</dbReference>
<keyword evidence="2" id="KW-1185">Reference proteome</keyword>
<accession>A0ACC6JYP8</accession>